<protein>
    <submittedName>
        <fullName evidence="3">Reverse transcriptase</fullName>
    </submittedName>
</protein>
<dbReference type="EMBL" id="CBTK010000128">
    <property type="protein sequence ID" value="CDH45177.1"/>
    <property type="molecule type" value="Genomic_DNA"/>
</dbReference>
<gene>
    <name evidence="3" type="ORF">BN874_2130010</name>
</gene>
<proteinExistence type="inferred from homology"/>
<evidence type="ECO:0000313" key="3">
    <source>
        <dbReference type="EMBL" id="CDH45177.1"/>
    </source>
</evidence>
<reference evidence="3 4" key="1">
    <citation type="journal article" date="2014" name="ISME J.">
        <title>Candidatus Competibacter-lineage genomes retrieved from metagenomes reveal functional metabolic diversity.</title>
        <authorList>
            <person name="McIlroy S.J."/>
            <person name="Albertsen M."/>
            <person name="Andresen E.K."/>
            <person name="Saunders A.M."/>
            <person name="Kristiansen R."/>
            <person name="Stokholm-Bjerregaard M."/>
            <person name="Nielsen K.L."/>
            <person name="Nielsen P.H."/>
        </authorList>
    </citation>
    <scope>NUCLEOTIDE SEQUENCE [LARGE SCALE GENOMIC DNA]</scope>
    <source>
        <strain evidence="3 4">Run_B_J11</strain>
    </source>
</reference>
<feature type="domain" description="Reverse transcriptase" evidence="2">
    <location>
        <begin position="1"/>
        <end position="89"/>
    </location>
</feature>
<comment type="similarity">
    <text evidence="1">Belongs to the bacterial reverse transcriptase family.</text>
</comment>
<dbReference type="GO" id="GO:0003964">
    <property type="term" value="F:RNA-directed DNA polymerase activity"/>
    <property type="evidence" value="ECO:0007669"/>
    <property type="project" value="UniProtKB-KW"/>
</dbReference>
<dbReference type="AlphaFoldDB" id="A0A7U7GB54"/>
<dbReference type="InterPro" id="IPR051083">
    <property type="entry name" value="GrpII_Intron_Splice-Mob/Def"/>
</dbReference>
<keyword evidence="3" id="KW-0548">Nucleotidyltransferase</keyword>
<dbReference type="SUPFAM" id="SSF56672">
    <property type="entry name" value="DNA/RNA polymerases"/>
    <property type="match status" value="1"/>
</dbReference>
<keyword evidence="3" id="KW-0808">Transferase</keyword>
<dbReference type="InterPro" id="IPR043502">
    <property type="entry name" value="DNA/RNA_pol_sf"/>
</dbReference>
<sequence>MDGLEAALRNKYGVNKKGNPDGHIAGAHQVNLVRYADDFIITGKSKELLENEVKPLVEKLLMERGLTLSVEKTKVTHIEEGFDFLGWNIRKYDGKMLIKPSKMNVKAFLGKIRKTVKANKMAQQENLIGLLNPMIRGWANYSSPMQVVEFLDTILFF</sequence>
<evidence type="ECO:0000256" key="1">
    <source>
        <dbReference type="ARBA" id="ARBA00034120"/>
    </source>
</evidence>
<comment type="caution">
    <text evidence="3">The sequence shown here is derived from an EMBL/GenBank/DDBJ whole genome shotgun (WGS) entry which is preliminary data.</text>
</comment>
<dbReference type="PANTHER" id="PTHR34047:SF10">
    <property type="entry name" value="GROUP II INTRON-ASSOCIATED OPEN READING FRAME"/>
    <property type="match status" value="1"/>
</dbReference>
<dbReference type="PROSITE" id="PS50878">
    <property type="entry name" value="RT_POL"/>
    <property type="match status" value="1"/>
</dbReference>
<dbReference type="InterPro" id="IPR013597">
    <property type="entry name" value="Mat_intron_G2"/>
</dbReference>
<dbReference type="InterPro" id="IPR000477">
    <property type="entry name" value="RT_dom"/>
</dbReference>
<keyword evidence="4" id="KW-1185">Reference proteome</keyword>
<dbReference type="PANTHER" id="PTHR34047">
    <property type="entry name" value="NUCLEAR INTRON MATURASE 1, MITOCHONDRIAL-RELATED"/>
    <property type="match status" value="1"/>
</dbReference>
<dbReference type="Proteomes" id="UP000019184">
    <property type="component" value="Unassembled WGS sequence"/>
</dbReference>
<dbReference type="Pfam" id="PF08388">
    <property type="entry name" value="GIIM"/>
    <property type="match status" value="1"/>
</dbReference>
<accession>A0A7U7GB54</accession>
<evidence type="ECO:0000313" key="4">
    <source>
        <dbReference type="Proteomes" id="UP000019184"/>
    </source>
</evidence>
<keyword evidence="3" id="KW-0695">RNA-directed DNA polymerase</keyword>
<dbReference type="Pfam" id="PF00078">
    <property type="entry name" value="RVT_1"/>
    <property type="match status" value="1"/>
</dbReference>
<evidence type="ECO:0000259" key="2">
    <source>
        <dbReference type="PROSITE" id="PS50878"/>
    </source>
</evidence>
<organism evidence="3 4">
    <name type="scientific">Candidatus Contendobacter odensis Run_B_J11</name>
    <dbReference type="NCBI Taxonomy" id="1400861"/>
    <lineage>
        <taxon>Bacteria</taxon>
        <taxon>Pseudomonadati</taxon>
        <taxon>Pseudomonadota</taxon>
        <taxon>Gammaproteobacteria</taxon>
        <taxon>Candidatus Competibacteraceae</taxon>
        <taxon>Candidatus Contendibacter</taxon>
    </lineage>
</organism>
<name>A0A7U7GB54_9GAMM</name>